<dbReference type="Pfam" id="PF06182">
    <property type="entry name" value="ABC2_membrane_6"/>
    <property type="match status" value="1"/>
</dbReference>
<protein>
    <submittedName>
        <fullName evidence="2">ABC transporter permease</fullName>
    </submittedName>
</protein>
<dbReference type="InterPro" id="IPR010390">
    <property type="entry name" value="ABC-2_transporter-like"/>
</dbReference>
<feature type="transmembrane region" description="Helical" evidence="1">
    <location>
        <begin position="234"/>
        <end position="259"/>
    </location>
</feature>
<organism evidence="2">
    <name type="scientific">Streptomyces sp. R21</name>
    <dbReference type="NCBI Taxonomy" id="3238627"/>
    <lineage>
        <taxon>Bacteria</taxon>
        <taxon>Bacillati</taxon>
        <taxon>Actinomycetota</taxon>
        <taxon>Actinomycetes</taxon>
        <taxon>Kitasatosporales</taxon>
        <taxon>Streptomycetaceae</taxon>
        <taxon>Streptomyces</taxon>
    </lineage>
</organism>
<evidence type="ECO:0000313" key="2">
    <source>
        <dbReference type="EMBL" id="XDQ24671.1"/>
    </source>
</evidence>
<dbReference type="EMBL" id="CP163435">
    <property type="protein sequence ID" value="XDQ24671.1"/>
    <property type="molecule type" value="Genomic_DNA"/>
</dbReference>
<proteinExistence type="predicted"/>
<name>A0AB39P3A5_9ACTN</name>
<sequence>MTGAATLRRYTPFAASSLQSLLQSRSTFLINAVTATTAVGVQVFLWRAVYAGRAGGLPGGYDLPGLTTYVLLAQVLGLLQASRVDEEVAGEVQRGDIAVSLLRPVSYPLARFAAGLPVSLCNAGLVAVPVVLLYALLLPLTAPSWTGCVLFVLSAGLSLVIGFGVNLLVGLAGFVTTNIWGVRIVKDSVVAFFAGQVVPLALMPGPLAAVAHVLPFQGMVDGPLRLLLGRYDGAAGAAGILAVQALWAAVLTGLAALAWRGAVRRVEVLGG</sequence>
<keyword evidence="1" id="KW-0812">Transmembrane</keyword>
<feature type="transmembrane region" description="Helical" evidence="1">
    <location>
        <begin position="189"/>
        <end position="214"/>
    </location>
</feature>
<keyword evidence="1" id="KW-1133">Transmembrane helix</keyword>
<reference evidence="2" key="1">
    <citation type="submission" date="2024-07" db="EMBL/GenBank/DDBJ databases">
        <authorList>
            <person name="Yu S.T."/>
        </authorList>
    </citation>
    <scope>NUCLEOTIDE SEQUENCE</scope>
    <source>
        <strain evidence="2">R21</strain>
    </source>
</reference>
<keyword evidence="1" id="KW-0472">Membrane</keyword>
<dbReference type="PANTHER" id="PTHR36832">
    <property type="entry name" value="SLR1174 PROTEIN-RELATED"/>
    <property type="match status" value="1"/>
</dbReference>
<feature type="transmembrane region" description="Helical" evidence="1">
    <location>
        <begin position="28"/>
        <end position="49"/>
    </location>
</feature>
<dbReference type="PANTHER" id="PTHR36832:SF1">
    <property type="entry name" value="SLR1174 PROTEIN"/>
    <property type="match status" value="1"/>
</dbReference>
<feature type="transmembrane region" description="Helical" evidence="1">
    <location>
        <begin position="112"/>
        <end position="137"/>
    </location>
</feature>
<accession>A0AB39P3A5</accession>
<dbReference type="AlphaFoldDB" id="A0AB39P3A5"/>
<feature type="transmembrane region" description="Helical" evidence="1">
    <location>
        <begin position="149"/>
        <end position="177"/>
    </location>
</feature>
<evidence type="ECO:0000256" key="1">
    <source>
        <dbReference type="SAM" id="Phobius"/>
    </source>
</evidence>
<feature type="transmembrane region" description="Helical" evidence="1">
    <location>
        <begin position="61"/>
        <end position="79"/>
    </location>
</feature>
<gene>
    <name evidence="2" type="ORF">AB5J56_08255</name>
</gene>
<dbReference type="RefSeq" id="WP_369231526.1">
    <property type="nucleotide sequence ID" value="NZ_CP163435.1"/>
</dbReference>